<dbReference type="InterPro" id="IPR028983">
    <property type="entry name" value="PA2201-like_C"/>
</dbReference>
<evidence type="ECO:0000313" key="2">
    <source>
        <dbReference type="EMBL" id="SHK77459.1"/>
    </source>
</evidence>
<protein>
    <recommendedName>
        <fullName evidence="1">PoNi C-terminal domain-containing protein</fullName>
    </recommendedName>
</protein>
<dbReference type="Pfam" id="PF08929">
    <property type="entry name" value="PoNi_C"/>
    <property type="match status" value="1"/>
</dbReference>
<dbReference type="InterPro" id="IPR015025">
    <property type="entry name" value="PoNi_C"/>
</dbReference>
<proteinExistence type="predicted"/>
<dbReference type="EMBL" id="FRAC01000017">
    <property type="protein sequence ID" value="SHK77459.1"/>
    <property type="molecule type" value="Genomic_DNA"/>
</dbReference>
<dbReference type="STRING" id="1121322.SAMN02745136_03312"/>
<evidence type="ECO:0000313" key="3">
    <source>
        <dbReference type="Proteomes" id="UP000184386"/>
    </source>
</evidence>
<organism evidence="2 3">
    <name type="scientific">Anaerocolumna jejuensis DSM 15929</name>
    <dbReference type="NCBI Taxonomy" id="1121322"/>
    <lineage>
        <taxon>Bacteria</taxon>
        <taxon>Bacillati</taxon>
        <taxon>Bacillota</taxon>
        <taxon>Clostridia</taxon>
        <taxon>Lachnospirales</taxon>
        <taxon>Lachnospiraceae</taxon>
        <taxon>Anaerocolumna</taxon>
    </lineage>
</organism>
<sequence length="221" mass="26398">MVRDIRKNKDYFISYLEYQYSRLEKRTAKLRESKDDEEKKQRILLSVTGYEIDLLKAEFSYGALRDDLKTLLIRAIDLIKEYKNPTKEDILVLLALSIILDVEKDAEKILRANAKVISEDRLLNFFSEYIKTGKYEWNKSLGLDDEYSELDKVFSSMDREEYLKKYLDGWYYNHIGYAWYDSHLKDSDTYCGYWSFESSAIAKIFNLKETELDLCEYYPKL</sequence>
<reference evidence="2 3" key="1">
    <citation type="submission" date="2016-11" db="EMBL/GenBank/DDBJ databases">
        <authorList>
            <person name="Jaros S."/>
            <person name="Januszkiewicz K."/>
            <person name="Wedrychowicz H."/>
        </authorList>
    </citation>
    <scope>NUCLEOTIDE SEQUENCE [LARGE SCALE GENOMIC DNA]</scope>
    <source>
        <strain evidence="2 3">DSM 15929</strain>
    </source>
</reference>
<keyword evidence="3" id="KW-1185">Reference proteome</keyword>
<evidence type="ECO:0000259" key="1">
    <source>
        <dbReference type="Pfam" id="PF08929"/>
    </source>
</evidence>
<name>A0A1M6V7L0_9FIRM</name>
<dbReference type="Proteomes" id="UP000184386">
    <property type="component" value="Unassembled WGS sequence"/>
</dbReference>
<dbReference type="RefSeq" id="WP_073277934.1">
    <property type="nucleotide sequence ID" value="NZ_FRAC01000017.1"/>
</dbReference>
<feature type="domain" description="PoNi C-terminal" evidence="1">
    <location>
        <begin position="119"/>
        <end position="220"/>
    </location>
</feature>
<dbReference type="SUPFAM" id="SSF140731">
    <property type="entry name" value="PA2201 C-terminal domain-like"/>
    <property type="match status" value="1"/>
</dbReference>
<gene>
    <name evidence="2" type="ORF">SAMN02745136_03312</name>
</gene>
<dbReference type="OrthoDB" id="2067926at2"/>
<accession>A0A1M6V7L0</accession>
<dbReference type="AlphaFoldDB" id="A0A1M6V7L0"/>
<dbReference type="Gene3D" id="1.10.3920.10">
    <property type="entry name" value="PA2201 C-terminal domain-like"/>
    <property type="match status" value="1"/>
</dbReference>